<dbReference type="FunFam" id="3.40.50.980:FF:000001">
    <property type="entry name" value="Non-ribosomal peptide synthetase"/>
    <property type="match status" value="1"/>
</dbReference>
<dbReference type="Gene3D" id="3.30.559.30">
    <property type="entry name" value="Nonribosomal peptide synthetase, condensation domain"/>
    <property type="match status" value="1"/>
</dbReference>
<dbReference type="PROSITE" id="PS50075">
    <property type="entry name" value="CARRIER"/>
    <property type="match status" value="1"/>
</dbReference>
<dbReference type="GO" id="GO:0043041">
    <property type="term" value="P:amino acid activation for nonribosomal peptide biosynthetic process"/>
    <property type="evidence" value="ECO:0007669"/>
    <property type="project" value="TreeGrafter"/>
</dbReference>
<comment type="cofactor">
    <cofactor evidence="1">
        <name>pantetheine 4'-phosphate</name>
        <dbReference type="ChEBI" id="CHEBI:47942"/>
    </cofactor>
</comment>
<evidence type="ECO:0000256" key="3">
    <source>
        <dbReference type="ARBA" id="ARBA00022450"/>
    </source>
</evidence>
<keyword evidence="5" id="KW-0436">Ligase</keyword>
<dbReference type="PANTHER" id="PTHR45527">
    <property type="entry name" value="NONRIBOSOMAL PEPTIDE SYNTHETASE"/>
    <property type="match status" value="1"/>
</dbReference>
<evidence type="ECO:0000256" key="5">
    <source>
        <dbReference type="ARBA" id="ARBA00022598"/>
    </source>
</evidence>
<dbReference type="InterPro" id="IPR045851">
    <property type="entry name" value="AMP-bd_C_sf"/>
</dbReference>
<accession>A0A2T6FTY9</accession>
<dbReference type="InterPro" id="IPR009081">
    <property type="entry name" value="PP-bd_ACP"/>
</dbReference>
<organism evidence="10 11">
    <name type="scientific">Paenibacillus elgii</name>
    <dbReference type="NCBI Taxonomy" id="189691"/>
    <lineage>
        <taxon>Bacteria</taxon>
        <taxon>Bacillati</taxon>
        <taxon>Bacillota</taxon>
        <taxon>Bacilli</taxon>
        <taxon>Bacillales</taxon>
        <taxon>Paenibacillaceae</taxon>
        <taxon>Paenibacillus</taxon>
    </lineage>
</organism>
<dbReference type="AlphaFoldDB" id="A0A2T6FTY9"/>
<keyword evidence="8" id="KW-0511">Multifunctional enzyme</keyword>
<keyword evidence="3" id="KW-0596">Phosphopantetheine</keyword>
<dbReference type="FunFam" id="2.30.38.10:FF:000001">
    <property type="entry name" value="Non-ribosomal peptide synthetase PvdI"/>
    <property type="match status" value="1"/>
</dbReference>
<evidence type="ECO:0000313" key="11">
    <source>
        <dbReference type="Proteomes" id="UP000244184"/>
    </source>
</evidence>
<dbReference type="Pfam" id="PF00550">
    <property type="entry name" value="PP-binding"/>
    <property type="match status" value="1"/>
</dbReference>
<keyword evidence="7" id="KW-0045">Antibiotic biosynthesis</keyword>
<keyword evidence="4" id="KW-0597">Phosphoprotein</keyword>
<dbReference type="Proteomes" id="UP000244184">
    <property type="component" value="Unassembled WGS sequence"/>
</dbReference>
<dbReference type="PANTHER" id="PTHR45527:SF1">
    <property type="entry name" value="FATTY ACID SYNTHASE"/>
    <property type="match status" value="1"/>
</dbReference>
<evidence type="ECO:0000256" key="2">
    <source>
        <dbReference type="ARBA" id="ARBA00006432"/>
    </source>
</evidence>
<dbReference type="InterPro" id="IPR006162">
    <property type="entry name" value="Ppantetheine_attach_site"/>
</dbReference>
<evidence type="ECO:0000313" key="10">
    <source>
        <dbReference type="EMBL" id="PUA35371.1"/>
    </source>
</evidence>
<dbReference type="Gene3D" id="2.30.38.10">
    <property type="entry name" value="Luciferase, Domain 3"/>
    <property type="match status" value="1"/>
</dbReference>
<dbReference type="FunFam" id="1.10.1200.10:FF:000005">
    <property type="entry name" value="Nonribosomal peptide synthetase 1"/>
    <property type="match status" value="1"/>
</dbReference>
<evidence type="ECO:0000256" key="1">
    <source>
        <dbReference type="ARBA" id="ARBA00001957"/>
    </source>
</evidence>
<dbReference type="InterPro" id="IPR001242">
    <property type="entry name" value="Condensation_dom"/>
</dbReference>
<gene>
    <name evidence="10" type="ORF">C8Z91_30960</name>
</gene>
<protein>
    <submittedName>
        <fullName evidence="10">Non-ribosomal peptide synthetase</fullName>
    </submittedName>
</protein>
<evidence type="ECO:0000256" key="4">
    <source>
        <dbReference type="ARBA" id="ARBA00022553"/>
    </source>
</evidence>
<dbReference type="InterPro" id="IPR010071">
    <property type="entry name" value="AA_adenyl_dom"/>
</dbReference>
<evidence type="ECO:0000256" key="7">
    <source>
        <dbReference type="ARBA" id="ARBA00023194"/>
    </source>
</evidence>
<evidence type="ECO:0000259" key="9">
    <source>
        <dbReference type="PROSITE" id="PS50075"/>
    </source>
</evidence>
<dbReference type="Gene3D" id="3.30.300.30">
    <property type="match status" value="1"/>
</dbReference>
<dbReference type="FunFam" id="3.40.50.980:FF:000002">
    <property type="entry name" value="Enterobactin synthetase component F"/>
    <property type="match status" value="1"/>
</dbReference>
<dbReference type="NCBIfam" id="TIGR01733">
    <property type="entry name" value="AA-adenyl-dom"/>
    <property type="match status" value="1"/>
</dbReference>
<dbReference type="RefSeq" id="WP_146189972.1">
    <property type="nucleotide sequence ID" value="NZ_PYHP01000091.1"/>
</dbReference>
<dbReference type="PROSITE" id="PS00455">
    <property type="entry name" value="AMP_BINDING"/>
    <property type="match status" value="1"/>
</dbReference>
<dbReference type="GO" id="GO:0005829">
    <property type="term" value="C:cytosol"/>
    <property type="evidence" value="ECO:0007669"/>
    <property type="project" value="TreeGrafter"/>
</dbReference>
<name>A0A2T6FTY9_9BACL</name>
<dbReference type="InterPro" id="IPR023213">
    <property type="entry name" value="CAT-like_dom_sf"/>
</dbReference>
<feature type="non-terminal residue" evidence="10">
    <location>
        <position position="1"/>
    </location>
</feature>
<dbReference type="FunFam" id="3.40.50.12780:FF:000012">
    <property type="entry name" value="Non-ribosomal peptide synthetase"/>
    <property type="match status" value="1"/>
</dbReference>
<reference evidence="10 11" key="1">
    <citation type="submission" date="2018-03" db="EMBL/GenBank/DDBJ databases">
        <title>Genome sequence of Paenibacillus elgii strain AC13 an antimicrobial compound producing bacteria.</title>
        <authorList>
            <person name="Kurokawa A.S."/>
            <person name="Araujo J.F."/>
            <person name="Costa R.A."/>
            <person name="Ortega D.B."/>
            <person name="Pires A.S."/>
            <person name="Pappas G.J.Jr."/>
            <person name="Franco O.L."/>
            <person name="Barreto C."/>
            <person name="Magalhaes B.S."/>
            <person name="Kruger R.H."/>
        </authorList>
    </citation>
    <scope>NUCLEOTIDE SEQUENCE [LARGE SCALE GENOMIC DNA]</scope>
    <source>
        <strain evidence="10 11">AC13</strain>
    </source>
</reference>
<evidence type="ECO:0000256" key="8">
    <source>
        <dbReference type="ARBA" id="ARBA00023268"/>
    </source>
</evidence>
<dbReference type="GO" id="GO:0016874">
    <property type="term" value="F:ligase activity"/>
    <property type="evidence" value="ECO:0007669"/>
    <property type="project" value="UniProtKB-KW"/>
</dbReference>
<dbReference type="Pfam" id="PF13193">
    <property type="entry name" value="AMP-binding_C"/>
    <property type="match status" value="1"/>
</dbReference>
<feature type="non-terminal residue" evidence="10">
    <location>
        <position position="1221"/>
    </location>
</feature>
<dbReference type="Pfam" id="PF00668">
    <property type="entry name" value="Condensation"/>
    <property type="match status" value="2"/>
</dbReference>
<dbReference type="Gene3D" id="3.40.50.980">
    <property type="match status" value="2"/>
</dbReference>
<dbReference type="SUPFAM" id="SSF56801">
    <property type="entry name" value="Acetyl-CoA synthetase-like"/>
    <property type="match status" value="1"/>
</dbReference>
<comment type="similarity">
    <text evidence="2">Belongs to the ATP-dependent AMP-binding enzyme family.</text>
</comment>
<dbReference type="InterPro" id="IPR020845">
    <property type="entry name" value="AMP-binding_CS"/>
</dbReference>
<dbReference type="SUPFAM" id="SSF52777">
    <property type="entry name" value="CoA-dependent acyltransferases"/>
    <property type="match status" value="3"/>
</dbReference>
<dbReference type="Pfam" id="PF00501">
    <property type="entry name" value="AMP-binding"/>
    <property type="match status" value="1"/>
</dbReference>
<dbReference type="GO" id="GO:0008610">
    <property type="term" value="P:lipid biosynthetic process"/>
    <property type="evidence" value="ECO:0007669"/>
    <property type="project" value="UniProtKB-ARBA"/>
</dbReference>
<dbReference type="GO" id="GO:0044550">
    <property type="term" value="P:secondary metabolite biosynthetic process"/>
    <property type="evidence" value="ECO:0007669"/>
    <property type="project" value="UniProtKB-ARBA"/>
</dbReference>
<dbReference type="Gene3D" id="1.10.1200.10">
    <property type="entry name" value="ACP-like"/>
    <property type="match status" value="1"/>
</dbReference>
<dbReference type="FunFam" id="3.30.300.30:FF:000010">
    <property type="entry name" value="Enterobactin synthetase component F"/>
    <property type="match status" value="1"/>
</dbReference>
<dbReference type="CDD" id="cd12117">
    <property type="entry name" value="A_NRPS_Srf_like"/>
    <property type="match status" value="1"/>
</dbReference>
<dbReference type="InterPro" id="IPR000873">
    <property type="entry name" value="AMP-dep_synth/lig_dom"/>
</dbReference>
<comment type="caution">
    <text evidence="10">The sequence shown here is derived from an EMBL/GenBank/DDBJ whole genome shotgun (WGS) entry which is preliminary data.</text>
</comment>
<dbReference type="Gene3D" id="3.30.559.10">
    <property type="entry name" value="Chloramphenicol acetyltransferase-like domain"/>
    <property type="match status" value="2"/>
</dbReference>
<feature type="domain" description="Carrier" evidence="9">
    <location>
        <begin position="959"/>
        <end position="1033"/>
    </location>
</feature>
<dbReference type="InterPro" id="IPR036736">
    <property type="entry name" value="ACP-like_sf"/>
</dbReference>
<dbReference type="CDD" id="cd19543">
    <property type="entry name" value="DCL_NRPS"/>
    <property type="match status" value="1"/>
</dbReference>
<proteinExistence type="inferred from homology"/>
<dbReference type="PROSITE" id="PS00012">
    <property type="entry name" value="PHOSPHOPANTETHEINE"/>
    <property type="match status" value="1"/>
</dbReference>
<dbReference type="InterPro" id="IPR025110">
    <property type="entry name" value="AMP-bd_C"/>
</dbReference>
<evidence type="ECO:0000256" key="6">
    <source>
        <dbReference type="ARBA" id="ARBA00022737"/>
    </source>
</evidence>
<dbReference type="GO" id="GO:0031177">
    <property type="term" value="F:phosphopantetheine binding"/>
    <property type="evidence" value="ECO:0007669"/>
    <property type="project" value="TreeGrafter"/>
</dbReference>
<keyword evidence="6" id="KW-0677">Repeat</keyword>
<sequence length="1221" mass="137348">YGLTPMQKGMLFHSLLDPHSGAYFEQATFDLRGSCNVDAFAKSLNILTQRHAALRTNFYSGWKEEPLQVVYQNKSSELYYEDLSEKNESDREAYMAEFAEKDKARGFDLAQDALMRVSILRTEEETYRCIWSFHHIVMDGWCMSLIIREVFESYFAILEKRQPELAEVSPYSQYIEWVGRQDSKEATSYWSDYLTGYEQQTTLPKVKPQGKAEGYVSEKLTYVLGKELTERMNQVARQHQVTVNTLIQTVWGIILQKYNGNQDTLFGSVVSGRPAEIPGIESMIGLFINTIPVRIRCENDAIFSEVMIRNQEQALASRAYDTYPLYDIQALTEQKQDLINHIIVFENYPVEQQMEQWASYGQASLAIANVEMIEQTNYDFNLVILPGEALTLCFRYNALVYEQASMNRIQNHLVHIMEQVVDNPHIRVNDLQLVTAEEKAQIVGAFNDTGAAYPGEKTIHQLFEEQADRTPEQVAIAFEDEQLTYGELNTRANQLARTLRANGVQADQLVGMMVERSLEMIVGILGILKAGGAYVPIDPEYPEERIRYILEDSGAQVMLAQSHLQGRIPDCGVFVALDDEISYSTDGLNLERNNGSDDLAYVIYTSGTTGKPKGNLTTHRNIVRVVQATNYMDITEQDKVLQLSSYAFDGSTFDIFGALLNGAQLILISKETMLDVRELAGFIERQQISTMFMTTAFFNVLVDINPDCLRHLRTILFGGERVSVSHVRKALQHLGPGKIKHVYGPTESTVFATCYDVNEVEEDAVTLPIGSPISNTSIYIVNETNGVQPIGVAGELCVAGDGLARGYLNRPELTAEKFVDNPFVHGERMYRTGDLARWLPDGNIEYLGRIDHQVKIRGYRIELGEVEAHLLKVASVLEAVVIAREDEAGQKQLCAYFVADKELTVSELRESLSEELPGYMIPSYYVQLEQMPLTVNGKVDRKALPAPEGSSNTGTEYVTPSTPVEQTLVSIWQDVLGVKTVGILDNFFDLGGDSIKSIQVVSRLFQAGYKLEMKDLFTYPTVAALSPHVQLTSRVADQGEVRGGAGLTPIQHWFFEQQLAETHHFNQAVMLYREQGFDEAALRKTMKKIAEHHDALRMVYRQGESGYEAWNRGVHEGELYSLEVVDLKDTLDAAKAVEAKANDIQASIDLSEGPLMKLGLFRCAEGDHLLMAIHHLVVDGVSWRILLEDISAGYEQAVKGHTIRLPQKTDSFQTWAQQLAQ</sequence>
<dbReference type="SUPFAM" id="SSF47336">
    <property type="entry name" value="ACP-like"/>
    <property type="match status" value="1"/>
</dbReference>
<dbReference type="FunFam" id="3.30.559.10:FF:000012">
    <property type="entry name" value="Non-ribosomal peptide synthetase"/>
    <property type="match status" value="1"/>
</dbReference>
<dbReference type="EMBL" id="PYHP01000091">
    <property type="protein sequence ID" value="PUA35371.1"/>
    <property type="molecule type" value="Genomic_DNA"/>
</dbReference>
<dbReference type="GO" id="GO:0017000">
    <property type="term" value="P:antibiotic biosynthetic process"/>
    <property type="evidence" value="ECO:0007669"/>
    <property type="project" value="UniProtKB-KW"/>
</dbReference>